<keyword evidence="3" id="KW-1185">Reference proteome</keyword>
<evidence type="ECO:0000313" key="3">
    <source>
        <dbReference type="Proteomes" id="UP001219518"/>
    </source>
</evidence>
<feature type="region of interest" description="Disordered" evidence="1">
    <location>
        <begin position="1"/>
        <end position="97"/>
    </location>
</feature>
<protein>
    <submittedName>
        <fullName evidence="2">Translation initiation factor IF-2</fullName>
    </submittedName>
</protein>
<sequence>MRCDHDRPGVRNGGKNPNPSGGRLERFREPAWAGSRHGRPPPAPDRHFGPHSAGQIATFVATRHSLPLSSPNPTFRRLGGDRSPHLASLVSSAKGHH</sequence>
<reference evidence="2" key="2">
    <citation type="journal article" date="2023" name="BMC Genomics">
        <title>Pest status, molecular evolution, and epigenetic factors derived from the genome assembly of Frankliniella fusca, a thysanopteran phytovirus vector.</title>
        <authorList>
            <person name="Catto M.A."/>
            <person name="Labadie P.E."/>
            <person name="Jacobson A.L."/>
            <person name="Kennedy G.G."/>
            <person name="Srinivasan R."/>
            <person name="Hunt B.G."/>
        </authorList>
    </citation>
    <scope>NUCLEOTIDE SEQUENCE</scope>
    <source>
        <strain evidence="2">PL_HMW_Pooled</strain>
    </source>
</reference>
<dbReference type="Proteomes" id="UP001219518">
    <property type="component" value="Unassembled WGS sequence"/>
</dbReference>
<keyword evidence="2" id="KW-0648">Protein biosynthesis</keyword>
<accession>A0AAE1HXN9</accession>
<dbReference type="AlphaFoldDB" id="A0AAE1HXN9"/>
<comment type="caution">
    <text evidence="2">The sequence shown here is derived from an EMBL/GenBank/DDBJ whole genome shotgun (WGS) entry which is preliminary data.</text>
</comment>
<reference evidence="2" key="1">
    <citation type="submission" date="2021-07" db="EMBL/GenBank/DDBJ databases">
        <authorList>
            <person name="Catto M.A."/>
            <person name="Jacobson A."/>
            <person name="Kennedy G."/>
            <person name="Labadie P."/>
            <person name="Hunt B.G."/>
            <person name="Srinivasan R."/>
        </authorList>
    </citation>
    <scope>NUCLEOTIDE SEQUENCE</scope>
    <source>
        <strain evidence="2">PL_HMW_Pooled</strain>
        <tissue evidence="2">Head</tissue>
    </source>
</reference>
<name>A0AAE1HXN9_9NEOP</name>
<evidence type="ECO:0000313" key="2">
    <source>
        <dbReference type="EMBL" id="KAK3929290.1"/>
    </source>
</evidence>
<dbReference type="EMBL" id="JAHWGI010001394">
    <property type="protein sequence ID" value="KAK3929290.1"/>
    <property type="molecule type" value="Genomic_DNA"/>
</dbReference>
<gene>
    <name evidence="2" type="ORF">KUF71_017750</name>
</gene>
<proteinExistence type="predicted"/>
<evidence type="ECO:0000256" key="1">
    <source>
        <dbReference type="SAM" id="MobiDB-lite"/>
    </source>
</evidence>
<organism evidence="2 3">
    <name type="scientific">Frankliniella fusca</name>
    <dbReference type="NCBI Taxonomy" id="407009"/>
    <lineage>
        <taxon>Eukaryota</taxon>
        <taxon>Metazoa</taxon>
        <taxon>Ecdysozoa</taxon>
        <taxon>Arthropoda</taxon>
        <taxon>Hexapoda</taxon>
        <taxon>Insecta</taxon>
        <taxon>Pterygota</taxon>
        <taxon>Neoptera</taxon>
        <taxon>Paraneoptera</taxon>
        <taxon>Thysanoptera</taxon>
        <taxon>Terebrantia</taxon>
        <taxon>Thripoidea</taxon>
        <taxon>Thripidae</taxon>
        <taxon>Frankliniella</taxon>
    </lineage>
</organism>
<dbReference type="GO" id="GO:0003743">
    <property type="term" value="F:translation initiation factor activity"/>
    <property type="evidence" value="ECO:0007669"/>
    <property type="project" value="UniProtKB-KW"/>
</dbReference>
<keyword evidence="2" id="KW-0396">Initiation factor</keyword>